<keyword evidence="1" id="KW-0195">Cyclin</keyword>
<feature type="domain" description="Cyclin-like" evidence="3">
    <location>
        <begin position="265"/>
        <end position="353"/>
    </location>
</feature>
<dbReference type="Gene3D" id="1.10.472.10">
    <property type="entry name" value="Cyclin-like"/>
    <property type="match status" value="2"/>
</dbReference>
<dbReference type="OrthoDB" id="5590282at2759"/>
<feature type="region of interest" description="Disordered" evidence="2">
    <location>
        <begin position="532"/>
        <end position="552"/>
    </location>
</feature>
<dbReference type="SUPFAM" id="SSF47954">
    <property type="entry name" value="Cyclin-like"/>
    <property type="match status" value="1"/>
</dbReference>
<dbReference type="EMBL" id="LDAU01000166">
    <property type="protein sequence ID" value="KRX01746.1"/>
    <property type="molecule type" value="Genomic_DNA"/>
</dbReference>
<feature type="compositionally biased region" description="Acidic residues" evidence="2">
    <location>
        <begin position="539"/>
        <end position="552"/>
    </location>
</feature>
<protein>
    <submittedName>
        <fullName evidence="4">Cyclin-like protein</fullName>
    </submittedName>
</protein>
<dbReference type="AlphaFoldDB" id="A0A0V0QHS2"/>
<organism evidence="4 5">
    <name type="scientific">Pseudocohnilembus persalinus</name>
    <name type="common">Ciliate</name>
    <dbReference type="NCBI Taxonomy" id="266149"/>
    <lineage>
        <taxon>Eukaryota</taxon>
        <taxon>Sar</taxon>
        <taxon>Alveolata</taxon>
        <taxon>Ciliophora</taxon>
        <taxon>Intramacronucleata</taxon>
        <taxon>Oligohymenophorea</taxon>
        <taxon>Scuticociliatia</taxon>
        <taxon>Philasterida</taxon>
        <taxon>Pseudocohnilembidae</taxon>
        <taxon>Pseudocohnilembus</taxon>
    </lineage>
</organism>
<name>A0A0V0QHS2_PSEPJ</name>
<dbReference type="Pfam" id="PF00134">
    <property type="entry name" value="Cyclin_N"/>
    <property type="match status" value="1"/>
</dbReference>
<dbReference type="InterPro" id="IPR006671">
    <property type="entry name" value="Cyclin_N"/>
</dbReference>
<evidence type="ECO:0000259" key="3">
    <source>
        <dbReference type="SMART" id="SM00385"/>
    </source>
</evidence>
<dbReference type="SMART" id="SM00385">
    <property type="entry name" value="CYCLIN"/>
    <property type="match status" value="1"/>
</dbReference>
<evidence type="ECO:0000313" key="4">
    <source>
        <dbReference type="EMBL" id="KRX01746.1"/>
    </source>
</evidence>
<dbReference type="InterPro" id="IPR036915">
    <property type="entry name" value="Cyclin-like_sf"/>
</dbReference>
<gene>
    <name evidence="4" type="ORF">PPERSA_01616</name>
</gene>
<comment type="caution">
    <text evidence="4">The sequence shown here is derived from an EMBL/GenBank/DDBJ whole genome shotgun (WGS) entry which is preliminary data.</text>
</comment>
<evidence type="ECO:0000256" key="1">
    <source>
        <dbReference type="RuleBase" id="RU000383"/>
    </source>
</evidence>
<sequence>MNQIYGIINKQNEHNYYQQNQQILKNFNENFIPQHLTNQQQQDELFEENQFFSQQSQHNQKTNDQYEEQDLCLNYQNQNNQQNLSNQQINDTEQQTLELDYHINNDISDFDQIQNLQQSQYHMENDSAFIIQDPQHLLQEELKIKLNIKSNQTYEILQNSLEQQNTISNQNQQQQLINQIQIQQKTNQNSCQKINKLEQGQNSQSACLYQKCNKFKLLENRYFEQYSSSYFIESLDKEPQKIDKILPDFINNKEKSSSVRERLIYWLFEVSSAFNSTNFNTLIKALTILDTFTSLCDEVQDPIMYHQAAITSYFLASKYCDIMPLKMDHVVNTLGNQEYEKQSFLNLEKKILDSLDWDMDFLSSKDFLDLFVYHIFKNQVEDLKNDRFVQAIIETADKLLLITFFDPTIQEQYSANYIAMSCLLISIDNHFCFIIEQVQIKNKNKDTTKEEEQYQNYKARYIQKCQNFFFNFHFAQIIQQCIDQNIQISDEQTSYFQQINFNNLCQAFQQVQLYTNKYQAQHLQQLTQIENQQVRNSQSDDETGDDFEGSYQ</sequence>
<dbReference type="InterPro" id="IPR013763">
    <property type="entry name" value="Cyclin-like_dom"/>
</dbReference>
<reference evidence="4 5" key="1">
    <citation type="journal article" date="2015" name="Sci. Rep.">
        <title>Genome of the facultative scuticociliatosis pathogen Pseudocohnilembus persalinus provides insight into its virulence through horizontal gene transfer.</title>
        <authorList>
            <person name="Xiong J."/>
            <person name="Wang G."/>
            <person name="Cheng J."/>
            <person name="Tian M."/>
            <person name="Pan X."/>
            <person name="Warren A."/>
            <person name="Jiang C."/>
            <person name="Yuan D."/>
            <person name="Miao W."/>
        </authorList>
    </citation>
    <scope>NUCLEOTIDE SEQUENCE [LARGE SCALE GENOMIC DNA]</scope>
    <source>
        <strain evidence="4">36N120E</strain>
    </source>
</reference>
<dbReference type="PANTHER" id="PTHR10177">
    <property type="entry name" value="CYCLINS"/>
    <property type="match status" value="1"/>
</dbReference>
<dbReference type="OMA" id="HMENDSA"/>
<keyword evidence="5" id="KW-1185">Reference proteome</keyword>
<comment type="similarity">
    <text evidence="1">Belongs to the cyclin family.</text>
</comment>
<dbReference type="InParanoid" id="A0A0V0QHS2"/>
<proteinExistence type="inferred from homology"/>
<dbReference type="InterPro" id="IPR039361">
    <property type="entry name" value="Cyclin"/>
</dbReference>
<evidence type="ECO:0000313" key="5">
    <source>
        <dbReference type="Proteomes" id="UP000054937"/>
    </source>
</evidence>
<dbReference type="Proteomes" id="UP000054937">
    <property type="component" value="Unassembled WGS sequence"/>
</dbReference>
<accession>A0A0V0QHS2</accession>
<evidence type="ECO:0000256" key="2">
    <source>
        <dbReference type="SAM" id="MobiDB-lite"/>
    </source>
</evidence>